<evidence type="ECO:0000256" key="2">
    <source>
        <dbReference type="SAM" id="Phobius"/>
    </source>
</evidence>
<keyword evidence="2" id="KW-0472">Membrane</keyword>
<dbReference type="Proteomes" id="UP001385951">
    <property type="component" value="Unassembled WGS sequence"/>
</dbReference>
<organism evidence="4 5">
    <name type="scientific">Cerrena zonata</name>
    <dbReference type="NCBI Taxonomy" id="2478898"/>
    <lineage>
        <taxon>Eukaryota</taxon>
        <taxon>Fungi</taxon>
        <taxon>Dikarya</taxon>
        <taxon>Basidiomycota</taxon>
        <taxon>Agaricomycotina</taxon>
        <taxon>Agaricomycetes</taxon>
        <taxon>Polyporales</taxon>
        <taxon>Cerrenaceae</taxon>
        <taxon>Cerrena</taxon>
    </lineage>
</organism>
<keyword evidence="2" id="KW-1133">Transmembrane helix</keyword>
<gene>
    <name evidence="4" type="primary">SEY1_4</name>
    <name evidence="4" type="ORF">QCA50_018136</name>
</gene>
<evidence type="ECO:0000313" key="4">
    <source>
        <dbReference type="EMBL" id="KAK7678834.1"/>
    </source>
</evidence>
<keyword evidence="2" id="KW-0812">Transmembrane</keyword>
<dbReference type="Pfam" id="PF20428">
    <property type="entry name" value="Sey1_3HB"/>
    <property type="match status" value="1"/>
</dbReference>
<feature type="domain" description="Sey1/RHD3-like three-helix bundle" evidence="3">
    <location>
        <begin position="1"/>
        <end position="41"/>
    </location>
</feature>
<evidence type="ECO:0000313" key="5">
    <source>
        <dbReference type="Proteomes" id="UP001385951"/>
    </source>
</evidence>
<feature type="transmembrane region" description="Helical" evidence="2">
    <location>
        <begin position="6"/>
        <end position="29"/>
    </location>
</feature>
<reference evidence="4 5" key="1">
    <citation type="submission" date="2022-09" db="EMBL/GenBank/DDBJ databases">
        <authorList>
            <person name="Palmer J.M."/>
        </authorList>
    </citation>
    <scope>NUCLEOTIDE SEQUENCE [LARGE SCALE GENOMIC DNA]</scope>
    <source>
        <strain evidence="4 5">DSM 7382</strain>
    </source>
</reference>
<comment type="caution">
    <text evidence="4">The sequence shown here is derived from an EMBL/GenBank/DDBJ whole genome shotgun (WGS) entry which is preliminary data.</text>
</comment>
<feature type="compositionally biased region" description="Acidic residues" evidence="1">
    <location>
        <begin position="77"/>
        <end position="86"/>
    </location>
</feature>
<protein>
    <submittedName>
        <fullName evidence="4">Dynamin-like GTPase that mediates homotypic ER fusion</fullName>
    </submittedName>
</protein>
<feature type="region of interest" description="Disordered" evidence="1">
    <location>
        <begin position="65"/>
        <end position="86"/>
    </location>
</feature>
<dbReference type="InterPro" id="IPR046758">
    <property type="entry name" value="Sey1/RHD3-like_3HB"/>
</dbReference>
<proteinExistence type="predicted"/>
<dbReference type="EMBL" id="JASBNA010000066">
    <property type="protein sequence ID" value="KAK7678834.1"/>
    <property type="molecule type" value="Genomic_DNA"/>
</dbReference>
<evidence type="ECO:0000256" key="1">
    <source>
        <dbReference type="SAM" id="MobiDB-lite"/>
    </source>
</evidence>
<sequence>MAILRNPLFFTLLILLGGAVYVMYLLNLLKPAMAVGQRMLDEALDIAKQKLKEFVIDDPTQHGHNLNKISNKKPPTEEIELDDLNN</sequence>
<dbReference type="AlphaFoldDB" id="A0AAW0FKV8"/>
<name>A0AAW0FKV8_9APHY</name>
<evidence type="ECO:0000259" key="3">
    <source>
        <dbReference type="Pfam" id="PF20428"/>
    </source>
</evidence>
<keyword evidence="5" id="KW-1185">Reference proteome</keyword>
<accession>A0AAW0FKV8</accession>